<evidence type="ECO:0008006" key="3">
    <source>
        <dbReference type="Google" id="ProtNLM"/>
    </source>
</evidence>
<dbReference type="Gene3D" id="3.40.960.10">
    <property type="entry name" value="VSR Endonuclease"/>
    <property type="match status" value="1"/>
</dbReference>
<dbReference type="RefSeq" id="WP_150892040.1">
    <property type="nucleotide sequence ID" value="NZ_VYUY01000005.1"/>
</dbReference>
<dbReference type="EMBL" id="VYUY01000005">
    <property type="protein sequence ID" value="KAA9135500.1"/>
    <property type="molecule type" value="Genomic_DNA"/>
</dbReference>
<gene>
    <name evidence="1" type="ORF">F6B40_03010</name>
</gene>
<accession>A0A5N0TK98</accession>
<reference evidence="2" key="1">
    <citation type="submission" date="2019-09" db="EMBL/GenBank/DDBJ databases">
        <title>Mumia zhuanghuii sp. nov. isolated from the intestinal contents of plateau pika (Ochotona curzoniae) in the Qinghai-Tibet plateau of China.</title>
        <authorList>
            <person name="Tian Z."/>
        </authorList>
    </citation>
    <scope>NUCLEOTIDE SEQUENCE [LARGE SCALE GENOMIC DNA]</scope>
    <source>
        <strain evidence="2">L-033</strain>
    </source>
</reference>
<proteinExistence type="predicted"/>
<evidence type="ECO:0000313" key="2">
    <source>
        <dbReference type="Proteomes" id="UP000326838"/>
    </source>
</evidence>
<name>A0A5N0TK98_9MICO</name>
<dbReference type="Proteomes" id="UP000326838">
    <property type="component" value="Unassembled WGS sequence"/>
</dbReference>
<keyword evidence="2" id="KW-1185">Reference proteome</keyword>
<evidence type="ECO:0000313" key="1">
    <source>
        <dbReference type="EMBL" id="KAA9135500.1"/>
    </source>
</evidence>
<comment type="caution">
    <text evidence="1">The sequence shown here is derived from an EMBL/GenBank/DDBJ whole genome shotgun (WGS) entry which is preliminary data.</text>
</comment>
<dbReference type="AlphaFoldDB" id="A0A5N0TK98"/>
<sequence>MVLMHPDRVYAHADLRSWGLSQRRITHLVRSGELLRPRQGVYLHPASSSAATLAAHVGGLVGCTTLLAERGVFVLDRGPVHVHVPVHATRLRAASSVRLHWTPLHRRPDPRAMHVDVFDALLQATSCQPARAAIATLDSALHLGLVRADEVDEIFHLLPLRRRALAPLVDGRAEAGSETFIRLLLRSLGLRFECQVWIDGVGRVDFLVEGWLVIECDSRAHHGGWEAQVADRRRDLRLAERGYACIRPIAADIFADAPTIGRAVVAMVAGLGPRTVSTPDLRRRRRSGRG</sequence>
<organism evidence="1 2">
    <name type="scientific">Microbacterium caowuchunii</name>
    <dbReference type="NCBI Taxonomy" id="2614638"/>
    <lineage>
        <taxon>Bacteria</taxon>
        <taxon>Bacillati</taxon>
        <taxon>Actinomycetota</taxon>
        <taxon>Actinomycetes</taxon>
        <taxon>Micrococcales</taxon>
        <taxon>Microbacteriaceae</taxon>
        <taxon>Microbacterium</taxon>
    </lineage>
</organism>
<protein>
    <recommendedName>
        <fullName evidence="3">DUF559 domain-containing protein</fullName>
    </recommendedName>
</protein>